<organism evidence="1 2">
    <name type="scientific">Brachionus plicatilis</name>
    <name type="common">Marine rotifer</name>
    <name type="synonym">Brachionus muelleri</name>
    <dbReference type="NCBI Taxonomy" id="10195"/>
    <lineage>
        <taxon>Eukaryota</taxon>
        <taxon>Metazoa</taxon>
        <taxon>Spiralia</taxon>
        <taxon>Gnathifera</taxon>
        <taxon>Rotifera</taxon>
        <taxon>Eurotatoria</taxon>
        <taxon>Monogononta</taxon>
        <taxon>Pseudotrocha</taxon>
        <taxon>Ploima</taxon>
        <taxon>Brachionidae</taxon>
        <taxon>Brachionus</taxon>
    </lineage>
</organism>
<evidence type="ECO:0000313" key="1">
    <source>
        <dbReference type="EMBL" id="RNA00553.1"/>
    </source>
</evidence>
<dbReference type="EMBL" id="REGN01009702">
    <property type="protein sequence ID" value="RNA00553.1"/>
    <property type="molecule type" value="Genomic_DNA"/>
</dbReference>
<accession>A0A3M7PN81</accession>
<protein>
    <submittedName>
        <fullName evidence="1">Uncharacterized protein</fullName>
    </submittedName>
</protein>
<dbReference type="AlphaFoldDB" id="A0A3M7PN81"/>
<reference evidence="1 2" key="1">
    <citation type="journal article" date="2018" name="Sci. Rep.">
        <title>Genomic signatures of local adaptation to the degree of environmental predictability in rotifers.</title>
        <authorList>
            <person name="Franch-Gras L."/>
            <person name="Hahn C."/>
            <person name="Garcia-Roger E.M."/>
            <person name="Carmona M.J."/>
            <person name="Serra M."/>
            <person name="Gomez A."/>
        </authorList>
    </citation>
    <scope>NUCLEOTIDE SEQUENCE [LARGE SCALE GENOMIC DNA]</scope>
    <source>
        <strain evidence="1">HYR1</strain>
    </source>
</reference>
<dbReference type="Proteomes" id="UP000276133">
    <property type="component" value="Unassembled WGS sequence"/>
</dbReference>
<proteinExistence type="predicted"/>
<gene>
    <name evidence="1" type="ORF">BpHYR1_016446</name>
</gene>
<keyword evidence="2" id="KW-1185">Reference proteome</keyword>
<sequence length="68" mass="7765">MNGRFTSKETIASLTDHDDKTVNGRSSICNRLNLFSFSVFEPPTSREDIRRAKDNFMRRSQALASVKL</sequence>
<evidence type="ECO:0000313" key="2">
    <source>
        <dbReference type="Proteomes" id="UP000276133"/>
    </source>
</evidence>
<name>A0A3M7PN81_BRAPC</name>
<comment type="caution">
    <text evidence="1">The sequence shown here is derived from an EMBL/GenBank/DDBJ whole genome shotgun (WGS) entry which is preliminary data.</text>
</comment>